<dbReference type="Proteomes" id="UP001417504">
    <property type="component" value="Unassembled WGS sequence"/>
</dbReference>
<evidence type="ECO:0000313" key="2">
    <source>
        <dbReference type="Proteomes" id="UP001417504"/>
    </source>
</evidence>
<proteinExistence type="predicted"/>
<accession>A0AAP0PB31</accession>
<reference evidence="1 2" key="1">
    <citation type="submission" date="2024-01" db="EMBL/GenBank/DDBJ databases">
        <title>Genome assemblies of Stephania.</title>
        <authorList>
            <person name="Yang L."/>
        </authorList>
    </citation>
    <scope>NUCLEOTIDE SEQUENCE [LARGE SCALE GENOMIC DNA]</scope>
    <source>
        <strain evidence="1">QJT</strain>
        <tissue evidence="1">Leaf</tissue>
    </source>
</reference>
<comment type="caution">
    <text evidence="1">The sequence shown here is derived from an EMBL/GenBank/DDBJ whole genome shotgun (WGS) entry which is preliminary data.</text>
</comment>
<gene>
    <name evidence="1" type="ORF">Sjap_008151</name>
</gene>
<dbReference type="EMBL" id="JBBNAE010000003">
    <property type="protein sequence ID" value="KAK9137557.1"/>
    <property type="molecule type" value="Genomic_DNA"/>
</dbReference>
<dbReference type="AlphaFoldDB" id="A0AAP0PB31"/>
<name>A0AAP0PB31_9MAGN</name>
<keyword evidence="2" id="KW-1185">Reference proteome</keyword>
<evidence type="ECO:0000313" key="1">
    <source>
        <dbReference type="EMBL" id="KAK9137557.1"/>
    </source>
</evidence>
<organism evidence="1 2">
    <name type="scientific">Stephania japonica</name>
    <dbReference type="NCBI Taxonomy" id="461633"/>
    <lineage>
        <taxon>Eukaryota</taxon>
        <taxon>Viridiplantae</taxon>
        <taxon>Streptophyta</taxon>
        <taxon>Embryophyta</taxon>
        <taxon>Tracheophyta</taxon>
        <taxon>Spermatophyta</taxon>
        <taxon>Magnoliopsida</taxon>
        <taxon>Ranunculales</taxon>
        <taxon>Menispermaceae</taxon>
        <taxon>Menispermoideae</taxon>
        <taxon>Cissampelideae</taxon>
        <taxon>Stephania</taxon>
    </lineage>
</organism>
<protein>
    <submittedName>
        <fullName evidence="1">Uncharacterized protein</fullName>
    </submittedName>
</protein>
<sequence length="59" mass="6819">MKPYEYSGESLSSKSKKRWSIVVCTYDVGVALDLGRDTMMQKWSVAMPSQRFSNLNVRR</sequence>